<accession>A0A4V2NTJ6</accession>
<reference evidence="1 2" key="1">
    <citation type="submission" date="2019-03" db="EMBL/GenBank/DDBJ databases">
        <authorList>
            <person name="Jensen L."/>
            <person name="Storgaard J."/>
            <person name="Sulaj E."/>
            <person name="Schramm A."/>
            <person name="Marshall I.P.G."/>
        </authorList>
    </citation>
    <scope>NUCLEOTIDE SEQUENCE [LARGE SCALE GENOMIC DNA]</scope>
    <source>
        <strain evidence="1 2">2017H2G3</strain>
    </source>
</reference>
<sequence>MIQKLIDKMGIGDYYFAVPKKSEYNTTGKTELHTLDSIEPVLTGDFTIFKALIKERILAKFYY</sequence>
<comment type="caution">
    <text evidence="1">The sequence shown here is derived from an EMBL/GenBank/DDBJ whole genome shotgun (WGS) entry which is preliminary data.</text>
</comment>
<organism evidence="1 2">
    <name type="scientific">Cytobacillus praedii</name>
    <dbReference type="NCBI Taxonomy" id="1742358"/>
    <lineage>
        <taxon>Bacteria</taxon>
        <taxon>Bacillati</taxon>
        <taxon>Bacillota</taxon>
        <taxon>Bacilli</taxon>
        <taxon>Bacillales</taxon>
        <taxon>Bacillaceae</taxon>
        <taxon>Cytobacillus</taxon>
    </lineage>
</organism>
<dbReference type="Proteomes" id="UP000293846">
    <property type="component" value="Unassembled WGS sequence"/>
</dbReference>
<proteinExistence type="predicted"/>
<dbReference type="EMBL" id="SJTH01000116">
    <property type="protein sequence ID" value="TCJ00446.1"/>
    <property type="molecule type" value="Genomic_DNA"/>
</dbReference>
<keyword evidence="2" id="KW-1185">Reference proteome</keyword>
<protein>
    <submittedName>
        <fullName evidence="1">Uncharacterized protein</fullName>
    </submittedName>
</protein>
<evidence type="ECO:0000313" key="1">
    <source>
        <dbReference type="EMBL" id="TCJ00446.1"/>
    </source>
</evidence>
<evidence type="ECO:0000313" key="2">
    <source>
        <dbReference type="Proteomes" id="UP000293846"/>
    </source>
</evidence>
<dbReference type="AlphaFoldDB" id="A0A4V2NTJ6"/>
<name>A0A4V2NTJ6_9BACI</name>
<dbReference type="RefSeq" id="WP_131239628.1">
    <property type="nucleotide sequence ID" value="NZ_SJTH01000116.1"/>
</dbReference>
<gene>
    <name evidence="1" type="ORF">E0Y62_26815</name>
</gene>